<evidence type="ECO:0000256" key="5">
    <source>
        <dbReference type="ARBA" id="ARBA00022840"/>
    </source>
</evidence>
<keyword evidence="4" id="KW-0547">Nucleotide-binding</keyword>
<feature type="domain" description="ABC transporter" evidence="6">
    <location>
        <begin position="5"/>
        <end position="230"/>
    </location>
</feature>
<dbReference type="Pfam" id="PF00005">
    <property type="entry name" value="ABC_tran"/>
    <property type="match status" value="1"/>
</dbReference>
<dbReference type="Proteomes" id="UP000676194">
    <property type="component" value="Chromosome"/>
</dbReference>
<evidence type="ECO:0000256" key="4">
    <source>
        <dbReference type="ARBA" id="ARBA00022741"/>
    </source>
</evidence>
<dbReference type="EMBL" id="CP074694">
    <property type="protein sequence ID" value="QVL31732.1"/>
    <property type="molecule type" value="Genomic_DNA"/>
</dbReference>
<evidence type="ECO:0000313" key="7">
    <source>
        <dbReference type="EMBL" id="QVL31732.1"/>
    </source>
</evidence>
<organism evidence="7 8">
    <name type="scientific">Telmatocola sphagniphila</name>
    <dbReference type="NCBI Taxonomy" id="1123043"/>
    <lineage>
        <taxon>Bacteria</taxon>
        <taxon>Pseudomonadati</taxon>
        <taxon>Planctomycetota</taxon>
        <taxon>Planctomycetia</taxon>
        <taxon>Gemmatales</taxon>
        <taxon>Gemmataceae</taxon>
    </lineage>
</organism>
<dbReference type="InterPro" id="IPR025302">
    <property type="entry name" value="DrrA1/2-like_C"/>
</dbReference>
<keyword evidence="5 7" id="KW-0067">ATP-binding</keyword>
<protein>
    <submittedName>
        <fullName evidence="7">ATP-binding cassette domain-containing protein</fullName>
    </submittedName>
</protein>
<reference evidence="7" key="1">
    <citation type="submission" date="2021-05" db="EMBL/GenBank/DDBJ databases">
        <title>Complete genome sequence of the cellulolytic planctomycete Telmatocola sphagniphila SP2T and characterization of the first cellulase from planctomycetes.</title>
        <authorList>
            <person name="Rakitin A.L."/>
            <person name="Beletsky A.V."/>
            <person name="Naumoff D.G."/>
            <person name="Kulichevskaya I.S."/>
            <person name="Mardanov A.V."/>
            <person name="Ravin N.V."/>
            <person name="Dedysh S.N."/>
        </authorList>
    </citation>
    <scope>NUCLEOTIDE SEQUENCE</scope>
    <source>
        <strain evidence="7">SP2T</strain>
    </source>
</reference>
<dbReference type="SMART" id="SM00382">
    <property type="entry name" value="AAA"/>
    <property type="match status" value="1"/>
</dbReference>
<evidence type="ECO:0000259" key="6">
    <source>
        <dbReference type="PROSITE" id="PS50893"/>
    </source>
</evidence>
<keyword evidence="2" id="KW-0813">Transport</keyword>
<dbReference type="RefSeq" id="WP_213495915.1">
    <property type="nucleotide sequence ID" value="NZ_CP074694.1"/>
</dbReference>
<keyword evidence="8" id="KW-1185">Reference proteome</keyword>
<sequence length="303" mass="34186">MSDAIEINNVTKSFGNFVAVNDLSLRVPRNTIYGFIGPNGSGKTTTLRMIMRIYAPDSGHLKVLGEEIFQAYSDKISYLPEERGLYKNMKVKELIRFFARLKNVRNCDADIESWLDRMGLLDWQNKRVDTLSKGMSQKVQFISAVIAKPELLILDEPFSGLDPTNRTVMQDAILSLRKAGTTVIFSTHDMSVAEKMCDFIFMIHKGRKVLDGTLQQIQDTYGLDTLKVQLEGESPNLYGLSGVEKITDFGNAQELRLARNTDTQAILGELMRRGRVRHFEITKPSLQDIFVRIATPESENASP</sequence>
<dbReference type="PROSITE" id="PS50893">
    <property type="entry name" value="ABC_TRANSPORTER_2"/>
    <property type="match status" value="1"/>
</dbReference>
<dbReference type="Gene3D" id="3.40.50.300">
    <property type="entry name" value="P-loop containing nucleotide triphosphate hydrolases"/>
    <property type="match status" value="1"/>
</dbReference>
<name>A0A8E6EUU3_9BACT</name>
<proteinExistence type="inferred from homology"/>
<evidence type="ECO:0000256" key="1">
    <source>
        <dbReference type="ARBA" id="ARBA00005417"/>
    </source>
</evidence>
<dbReference type="InterPro" id="IPR027417">
    <property type="entry name" value="P-loop_NTPase"/>
</dbReference>
<dbReference type="PANTHER" id="PTHR42711:SF5">
    <property type="entry name" value="ABC TRANSPORTER ATP-BINDING PROTEIN NATA"/>
    <property type="match status" value="1"/>
</dbReference>
<evidence type="ECO:0000256" key="2">
    <source>
        <dbReference type="ARBA" id="ARBA00022448"/>
    </source>
</evidence>
<accession>A0A8E6EUU3</accession>
<dbReference type="InterPro" id="IPR017871">
    <property type="entry name" value="ABC_transporter-like_CS"/>
</dbReference>
<dbReference type="InterPro" id="IPR050763">
    <property type="entry name" value="ABC_transporter_ATP-binding"/>
</dbReference>
<dbReference type="SUPFAM" id="SSF52540">
    <property type="entry name" value="P-loop containing nucleoside triphosphate hydrolases"/>
    <property type="match status" value="1"/>
</dbReference>
<keyword evidence="3" id="KW-0536">Nodulation</keyword>
<dbReference type="GO" id="GO:0005524">
    <property type="term" value="F:ATP binding"/>
    <property type="evidence" value="ECO:0007669"/>
    <property type="project" value="UniProtKB-KW"/>
</dbReference>
<dbReference type="GO" id="GO:0016887">
    <property type="term" value="F:ATP hydrolysis activity"/>
    <property type="evidence" value="ECO:0007669"/>
    <property type="project" value="InterPro"/>
</dbReference>
<dbReference type="InterPro" id="IPR003593">
    <property type="entry name" value="AAA+_ATPase"/>
</dbReference>
<dbReference type="Pfam" id="PF13732">
    <property type="entry name" value="DrrA1-3_C"/>
    <property type="match status" value="1"/>
</dbReference>
<comment type="similarity">
    <text evidence="1">Belongs to the ABC transporter superfamily.</text>
</comment>
<dbReference type="KEGG" id="tsph:KIH39_23290"/>
<gene>
    <name evidence="7" type="ORF">KIH39_23290</name>
</gene>
<evidence type="ECO:0000256" key="3">
    <source>
        <dbReference type="ARBA" id="ARBA00022458"/>
    </source>
</evidence>
<evidence type="ECO:0000313" key="8">
    <source>
        <dbReference type="Proteomes" id="UP000676194"/>
    </source>
</evidence>
<dbReference type="PANTHER" id="PTHR42711">
    <property type="entry name" value="ABC TRANSPORTER ATP-BINDING PROTEIN"/>
    <property type="match status" value="1"/>
</dbReference>
<dbReference type="AlphaFoldDB" id="A0A8E6EUU3"/>
<dbReference type="PROSITE" id="PS00211">
    <property type="entry name" value="ABC_TRANSPORTER_1"/>
    <property type="match status" value="1"/>
</dbReference>
<dbReference type="InterPro" id="IPR003439">
    <property type="entry name" value="ABC_transporter-like_ATP-bd"/>
</dbReference>